<evidence type="ECO:0000313" key="3">
    <source>
        <dbReference type="Proteomes" id="UP000280444"/>
    </source>
</evidence>
<dbReference type="OrthoDB" id="3270229at2"/>
<keyword evidence="1" id="KW-0472">Membrane</keyword>
<sequence length="172" mass="17571">MAEEHSAPTAVVAVLSVILGIAIGAVGTYLVLIPRAYPGPSNNNANMDTPTIACTEIGAQGGITIVLPASEATPGSKARLSVDDGSGSVLSAEITTSPTDSGEDYITLPIDYGSDDTLSIALTYTNTQGHENTLQTQGRPVLVEPNGPQCPPHVYQLNLALTGGALVPQSDS</sequence>
<name>A0A3P1SHF0_9ACTO</name>
<evidence type="ECO:0000313" key="2">
    <source>
        <dbReference type="EMBL" id="RRC96456.1"/>
    </source>
</evidence>
<gene>
    <name evidence="2" type="ORF">EII11_02110</name>
</gene>
<keyword evidence="1" id="KW-0812">Transmembrane</keyword>
<dbReference type="Proteomes" id="UP000280444">
    <property type="component" value="Unassembled WGS sequence"/>
</dbReference>
<keyword evidence="1" id="KW-1133">Transmembrane helix</keyword>
<dbReference type="AlphaFoldDB" id="A0A3P1SHF0"/>
<organism evidence="2 3">
    <name type="scientific">Schaalia canis</name>
    <dbReference type="NCBI Taxonomy" id="100469"/>
    <lineage>
        <taxon>Bacteria</taxon>
        <taxon>Bacillati</taxon>
        <taxon>Actinomycetota</taxon>
        <taxon>Actinomycetes</taxon>
        <taxon>Actinomycetales</taxon>
        <taxon>Actinomycetaceae</taxon>
        <taxon>Schaalia</taxon>
    </lineage>
</organism>
<feature type="transmembrane region" description="Helical" evidence="1">
    <location>
        <begin position="12"/>
        <end position="32"/>
    </location>
</feature>
<dbReference type="EMBL" id="RQZF01000001">
    <property type="protein sequence ID" value="RRC96456.1"/>
    <property type="molecule type" value="Genomic_DNA"/>
</dbReference>
<keyword evidence="3" id="KW-1185">Reference proteome</keyword>
<dbReference type="RefSeq" id="WP_124868059.1">
    <property type="nucleotide sequence ID" value="NZ_RQZF01000001.1"/>
</dbReference>
<evidence type="ECO:0000256" key="1">
    <source>
        <dbReference type="SAM" id="Phobius"/>
    </source>
</evidence>
<comment type="caution">
    <text evidence="2">The sequence shown here is derived from an EMBL/GenBank/DDBJ whole genome shotgun (WGS) entry which is preliminary data.</text>
</comment>
<reference evidence="2 3" key="1">
    <citation type="submission" date="2018-11" db="EMBL/GenBank/DDBJ databases">
        <title>Genomes From Bacteria Associated with the Canine Oral Cavity: a Test Case for Automated Genome-Based Taxonomic Assignment.</title>
        <authorList>
            <person name="Coil D.A."/>
            <person name="Jospin G."/>
            <person name="Darling A.E."/>
            <person name="Wallis C."/>
            <person name="Davis I.J."/>
            <person name="Harris S."/>
            <person name="Eisen J.A."/>
            <person name="Holcombe L.J."/>
            <person name="O'Flynn C."/>
        </authorList>
    </citation>
    <scope>NUCLEOTIDE SEQUENCE [LARGE SCALE GENOMIC DNA]</scope>
    <source>
        <strain evidence="2 3">OH770</strain>
    </source>
</reference>
<protein>
    <submittedName>
        <fullName evidence="2">Uncharacterized protein</fullName>
    </submittedName>
</protein>
<accession>A0A3P1SHF0</accession>
<proteinExistence type="predicted"/>